<dbReference type="AlphaFoldDB" id="A0AB73B8F8"/>
<reference evidence="1 2" key="1">
    <citation type="submission" date="2019-06" db="EMBL/GenBank/DDBJ databases">
        <title>Whole genome shotgun sequence of Corynebacterium flavescens NBRC 14136.</title>
        <authorList>
            <person name="Hosoyama A."/>
            <person name="Uohara A."/>
            <person name="Ohji S."/>
            <person name="Ichikawa N."/>
        </authorList>
    </citation>
    <scope>NUCLEOTIDE SEQUENCE [LARGE SCALE GENOMIC DNA]</scope>
    <source>
        <strain evidence="1 2">NBRC 14136</strain>
    </source>
</reference>
<dbReference type="Proteomes" id="UP000315353">
    <property type="component" value="Unassembled WGS sequence"/>
</dbReference>
<name>A0AB73B8F8_CORFL</name>
<organism evidence="1 2">
    <name type="scientific">Corynebacterium flavescens</name>
    <dbReference type="NCBI Taxonomy" id="28028"/>
    <lineage>
        <taxon>Bacteria</taxon>
        <taxon>Bacillati</taxon>
        <taxon>Actinomycetota</taxon>
        <taxon>Actinomycetes</taxon>
        <taxon>Mycobacteriales</taxon>
        <taxon>Corynebacteriaceae</taxon>
        <taxon>Corynebacterium</taxon>
    </lineage>
</organism>
<gene>
    <name evidence="1" type="ORF">CFL01nite_12170</name>
</gene>
<sequence length="56" mass="6128">MRSSSLPRGVGGRFAHSCGDEDFYCREVYPVGGFGEGFWGCLHGDFLPVAYVYAGF</sequence>
<evidence type="ECO:0000313" key="2">
    <source>
        <dbReference type="Proteomes" id="UP000315353"/>
    </source>
</evidence>
<dbReference type="EMBL" id="BJNB01000016">
    <property type="protein sequence ID" value="GEB97722.1"/>
    <property type="molecule type" value="Genomic_DNA"/>
</dbReference>
<accession>A0AB73B8F8</accession>
<comment type="caution">
    <text evidence="1">The sequence shown here is derived from an EMBL/GenBank/DDBJ whole genome shotgun (WGS) entry which is preliminary data.</text>
</comment>
<protein>
    <submittedName>
        <fullName evidence="1">Uncharacterized protein</fullName>
    </submittedName>
</protein>
<evidence type="ECO:0000313" key="1">
    <source>
        <dbReference type="EMBL" id="GEB97722.1"/>
    </source>
</evidence>
<proteinExistence type="predicted"/>